<dbReference type="RefSeq" id="WP_133579882.1">
    <property type="nucleotide sequence ID" value="NZ_SNYJ01000005.1"/>
</dbReference>
<dbReference type="PANTHER" id="PTHR41271:SF1">
    <property type="entry name" value="DUF402 DOMAIN-CONTAINING PROTEIN"/>
    <property type="match status" value="1"/>
</dbReference>
<evidence type="ECO:0000259" key="1">
    <source>
        <dbReference type="Pfam" id="PF04167"/>
    </source>
</evidence>
<dbReference type="Proteomes" id="UP000295632">
    <property type="component" value="Unassembled WGS sequence"/>
</dbReference>
<dbReference type="Gene3D" id="2.40.380.10">
    <property type="entry name" value="FomD-like"/>
    <property type="match status" value="1"/>
</dbReference>
<dbReference type="AlphaFoldDB" id="A0A4R6UC76"/>
<dbReference type="InterPro" id="IPR035930">
    <property type="entry name" value="FomD-like_sf"/>
</dbReference>
<evidence type="ECO:0000313" key="2">
    <source>
        <dbReference type="EMBL" id="TDQ40674.1"/>
    </source>
</evidence>
<accession>A0A4R6UC76</accession>
<protein>
    <recommendedName>
        <fullName evidence="1">DUF402 domain-containing protein</fullName>
    </recommendedName>
</protein>
<evidence type="ECO:0000313" key="3">
    <source>
        <dbReference type="Proteomes" id="UP000295632"/>
    </source>
</evidence>
<proteinExistence type="predicted"/>
<dbReference type="PANTHER" id="PTHR41271">
    <property type="entry name" value="DUF402 DOMAIN-CONTAINING PROTEIN"/>
    <property type="match status" value="1"/>
</dbReference>
<dbReference type="EMBL" id="SNYJ01000005">
    <property type="protein sequence ID" value="TDQ40674.1"/>
    <property type="molecule type" value="Genomic_DNA"/>
</dbReference>
<gene>
    <name evidence="2" type="ORF">EV213_10515</name>
</gene>
<dbReference type="OrthoDB" id="2002222at2"/>
<feature type="domain" description="DUF402" evidence="1">
    <location>
        <begin position="37"/>
        <end position="161"/>
    </location>
</feature>
<reference evidence="2 3" key="1">
    <citation type="submission" date="2019-03" db="EMBL/GenBank/DDBJ databases">
        <title>Genomic Encyclopedia of Type Strains, Phase IV (KMG-IV): sequencing the most valuable type-strain genomes for metagenomic binning, comparative biology and taxonomic classification.</title>
        <authorList>
            <person name="Goeker M."/>
        </authorList>
    </citation>
    <scope>NUCLEOTIDE SEQUENCE [LARGE SCALE GENOMIC DNA]</scope>
    <source>
        <strain evidence="2 3">DSM 28697</strain>
    </source>
</reference>
<sequence length="187" mass="22009">MKRKYGDRSDWTRILERDYVQSYLETDHFKGYLSLLKVDKVKEPLYVKYADQTICIVNDGYLWLQQFPSDKHHSVTTMFDEKGHIVQWYIDICYTNGVSEDNVPWMDDLYLDIVVLPSGEVIQKDVEELNEALLNGTIDKSLYDLAKQEAHMINAFIKDRNFPLLQLSKEHKDILLQMLQKGDLTEK</sequence>
<comment type="caution">
    <text evidence="2">The sequence shown here is derived from an EMBL/GenBank/DDBJ whole genome shotgun (WGS) entry which is preliminary data.</text>
</comment>
<dbReference type="SUPFAM" id="SSF159234">
    <property type="entry name" value="FomD-like"/>
    <property type="match status" value="1"/>
</dbReference>
<name>A0A4R6UC76_9BACI</name>
<dbReference type="Pfam" id="PF04167">
    <property type="entry name" value="DUF402"/>
    <property type="match status" value="1"/>
</dbReference>
<organism evidence="2 3">
    <name type="scientific">Aureibacillus halotolerans</name>
    <dbReference type="NCBI Taxonomy" id="1508390"/>
    <lineage>
        <taxon>Bacteria</taxon>
        <taxon>Bacillati</taxon>
        <taxon>Bacillota</taxon>
        <taxon>Bacilli</taxon>
        <taxon>Bacillales</taxon>
        <taxon>Bacillaceae</taxon>
        <taxon>Aureibacillus</taxon>
    </lineage>
</organism>
<dbReference type="InterPro" id="IPR007295">
    <property type="entry name" value="DUF402"/>
</dbReference>
<keyword evidence="3" id="KW-1185">Reference proteome</keyword>